<dbReference type="Pfam" id="PF12784">
    <property type="entry name" value="PDDEXK_2"/>
    <property type="match status" value="1"/>
</dbReference>
<organism evidence="1 2">
    <name type="scientific">Xylanibacter rodentium</name>
    <dbReference type="NCBI Taxonomy" id="2736289"/>
    <lineage>
        <taxon>Bacteria</taxon>
        <taxon>Pseudomonadati</taxon>
        <taxon>Bacteroidota</taxon>
        <taxon>Bacteroidia</taxon>
        <taxon>Bacteroidales</taxon>
        <taxon>Prevotellaceae</taxon>
        <taxon>Xylanibacter</taxon>
    </lineage>
</organism>
<dbReference type="RefSeq" id="WP_172174658.1">
    <property type="nucleotide sequence ID" value="NZ_CASGIA010000005.1"/>
</dbReference>
<dbReference type="NCBIfam" id="TIGR01784">
    <property type="entry name" value="T_den_put_tspse"/>
    <property type="match status" value="1"/>
</dbReference>
<proteinExistence type="predicted"/>
<dbReference type="InterPro" id="IPR010106">
    <property type="entry name" value="RpnA"/>
</dbReference>
<dbReference type="Proteomes" id="UP001193734">
    <property type="component" value="Unassembled WGS sequence"/>
</dbReference>
<keyword evidence="2" id="KW-1185">Reference proteome</keyword>
<protein>
    <submittedName>
        <fullName evidence="1">Rpn family recombination-promoting nuclease/putative transposase</fullName>
    </submittedName>
</protein>
<evidence type="ECO:0000313" key="2">
    <source>
        <dbReference type="Proteomes" id="UP001193734"/>
    </source>
</evidence>
<dbReference type="GeneID" id="82157363"/>
<dbReference type="PANTHER" id="PTHR41317">
    <property type="entry name" value="PD-(D_E)XK NUCLEASE FAMILY TRANSPOSASE"/>
    <property type="match status" value="1"/>
</dbReference>
<gene>
    <name evidence="1" type="ORF">HPS55_06250</name>
</gene>
<dbReference type="PANTHER" id="PTHR41317:SF1">
    <property type="entry name" value="PD-(D_E)XK NUCLEASE FAMILY TRANSPOSASE"/>
    <property type="match status" value="1"/>
</dbReference>
<evidence type="ECO:0000313" key="1">
    <source>
        <dbReference type="EMBL" id="NPE13930.1"/>
    </source>
</evidence>
<accession>A0ABX2ATG3</accession>
<sequence length="330" mass="38707">MALGNLDERYVNFYTDFAFKKLFGTEVNKDLLISFLNSMFDGKEVIRDLTYLNNEQLGTGELDRKAVFDVYCENEKGEKFLVEMQKAEQQFFKDRSVFYSTFPIRDQAIRGNSWDYNLKTVYTIGILNFCFDDTDPEYFHHEVKLVDTKTGKVFYDKLVYVYLEMPKFTKTESELVTLFDKWLYAIRHLATLFERPAALQEKVFQRLFEVAEIAKFNRQDRIGYEESLKIYRDWYSIMTTAEKKGLDRGFEKGMKKGMREGMKEGMREGMEKGMKEGLEKGLKEGMKEGMEKGRFEEKRTIAMSMLHMGITAEQISVATGLTIEDIKNME</sequence>
<dbReference type="EMBL" id="JABKKE010000008">
    <property type="protein sequence ID" value="NPE13930.1"/>
    <property type="molecule type" value="Genomic_DNA"/>
</dbReference>
<comment type="caution">
    <text evidence="1">The sequence shown here is derived from an EMBL/GenBank/DDBJ whole genome shotgun (WGS) entry which is preliminary data.</text>
</comment>
<name>A0ABX2ATG3_9BACT</name>
<reference evidence="1 2" key="1">
    <citation type="submission" date="2020-05" db="EMBL/GenBank/DDBJ databases">
        <title>Distinct polysaccharide utilization as determinants for interspecies competition between intestinal Prevotella spp.</title>
        <authorList>
            <person name="Galvez E.J.C."/>
            <person name="Iljazovic A."/>
            <person name="Strowig T."/>
        </authorList>
    </citation>
    <scope>NUCLEOTIDE SEQUENCE [LARGE SCALE GENOMIC DNA]</scope>
    <source>
        <strain evidence="1 2">PROD</strain>
    </source>
</reference>